<reference evidence="3" key="1">
    <citation type="journal article" date="2023" name="Science">
        <title>Genome structures resolve the early diversification of teleost fishes.</title>
        <authorList>
            <person name="Parey E."/>
            <person name="Louis A."/>
            <person name="Montfort J."/>
            <person name="Bouchez O."/>
            <person name="Roques C."/>
            <person name="Iampietro C."/>
            <person name="Lluch J."/>
            <person name="Castinel A."/>
            <person name="Donnadieu C."/>
            <person name="Desvignes T."/>
            <person name="Floi Bucao C."/>
            <person name="Jouanno E."/>
            <person name="Wen M."/>
            <person name="Mejri S."/>
            <person name="Dirks R."/>
            <person name="Jansen H."/>
            <person name="Henkel C."/>
            <person name="Chen W.J."/>
            <person name="Zahm M."/>
            <person name="Cabau C."/>
            <person name="Klopp C."/>
            <person name="Thompson A.W."/>
            <person name="Robinson-Rechavi M."/>
            <person name="Braasch I."/>
            <person name="Lecointre G."/>
            <person name="Bobe J."/>
            <person name="Postlethwait J.H."/>
            <person name="Berthelot C."/>
            <person name="Roest Crollius H."/>
            <person name="Guiguen Y."/>
        </authorList>
    </citation>
    <scope>NUCLEOTIDE SEQUENCE</scope>
    <source>
        <strain evidence="3">NC1722</strain>
    </source>
</reference>
<organism evidence="3 4">
    <name type="scientific">Aldrovandia affinis</name>
    <dbReference type="NCBI Taxonomy" id="143900"/>
    <lineage>
        <taxon>Eukaryota</taxon>
        <taxon>Metazoa</taxon>
        <taxon>Chordata</taxon>
        <taxon>Craniata</taxon>
        <taxon>Vertebrata</taxon>
        <taxon>Euteleostomi</taxon>
        <taxon>Actinopterygii</taxon>
        <taxon>Neopterygii</taxon>
        <taxon>Teleostei</taxon>
        <taxon>Notacanthiformes</taxon>
        <taxon>Halosauridae</taxon>
        <taxon>Aldrovandia</taxon>
    </lineage>
</organism>
<dbReference type="Proteomes" id="UP001221898">
    <property type="component" value="Unassembled WGS sequence"/>
</dbReference>
<accession>A0AAD7R974</accession>
<feature type="compositionally biased region" description="Low complexity" evidence="1">
    <location>
        <begin position="21"/>
        <end position="34"/>
    </location>
</feature>
<evidence type="ECO:0000256" key="2">
    <source>
        <dbReference type="SAM" id="SignalP"/>
    </source>
</evidence>
<keyword evidence="4" id="KW-1185">Reference proteome</keyword>
<feature type="compositionally biased region" description="Low complexity" evidence="1">
    <location>
        <begin position="41"/>
        <end position="69"/>
    </location>
</feature>
<protein>
    <submittedName>
        <fullName evidence="3">Uncharacterized protein</fullName>
    </submittedName>
</protein>
<proteinExistence type="predicted"/>
<feature type="chain" id="PRO_5042144849" evidence="2">
    <location>
        <begin position="16"/>
        <end position="92"/>
    </location>
</feature>
<comment type="caution">
    <text evidence="3">The sequence shown here is derived from an EMBL/GenBank/DDBJ whole genome shotgun (WGS) entry which is preliminary data.</text>
</comment>
<dbReference type="EMBL" id="JAINUG010000492">
    <property type="protein sequence ID" value="KAJ8367260.1"/>
    <property type="molecule type" value="Genomic_DNA"/>
</dbReference>
<dbReference type="AlphaFoldDB" id="A0AAD7R974"/>
<feature type="compositionally biased region" description="Polar residues" evidence="1">
    <location>
        <begin position="74"/>
        <end position="92"/>
    </location>
</feature>
<evidence type="ECO:0000313" key="4">
    <source>
        <dbReference type="Proteomes" id="UP001221898"/>
    </source>
</evidence>
<evidence type="ECO:0000256" key="1">
    <source>
        <dbReference type="SAM" id="MobiDB-lite"/>
    </source>
</evidence>
<evidence type="ECO:0000313" key="3">
    <source>
        <dbReference type="EMBL" id="KAJ8367260.1"/>
    </source>
</evidence>
<feature type="region of interest" description="Disordered" evidence="1">
    <location>
        <begin position="19"/>
        <end position="92"/>
    </location>
</feature>
<keyword evidence="2" id="KW-0732">Signal</keyword>
<feature type="signal peptide" evidence="2">
    <location>
        <begin position="1"/>
        <end position="15"/>
    </location>
</feature>
<sequence length="92" mass="9808">MALIYVMALLVAVRWRPPPRWRASAPSGTGREPSSWPPASSPWGSGWRGSSCTSTATRARAGPAGTTPRWPSPWWSTAGCSWGSTSSPRSPP</sequence>
<gene>
    <name evidence="3" type="ORF">AAFF_G00323770</name>
</gene>
<name>A0AAD7R974_9TELE</name>